<organism evidence="1 2">
    <name type="scientific">Clonorchis sinensis</name>
    <name type="common">Chinese liver fluke</name>
    <dbReference type="NCBI Taxonomy" id="79923"/>
    <lineage>
        <taxon>Eukaryota</taxon>
        <taxon>Metazoa</taxon>
        <taxon>Spiralia</taxon>
        <taxon>Lophotrochozoa</taxon>
        <taxon>Platyhelminthes</taxon>
        <taxon>Trematoda</taxon>
        <taxon>Digenea</taxon>
        <taxon>Opisthorchiida</taxon>
        <taxon>Opisthorchiata</taxon>
        <taxon>Opisthorchiidae</taxon>
        <taxon>Clonorchis</taxon>
    </lineage>
</organism>
<comment type="caution">
    <text evidence="1">The sequence shown here is derived from an EMBL/GenBank/DDBJ whole genome shotgun (WGS) entry which is preliminary data.</text>
</comment>
<reference evidence="1 2" key="2">
    <citation type="journal article" date="2021" name="Genomics">
        <title>High-quality reference genome for Clonorchis sinensis.</title>
        <authorList>
            <person name="Young N.D."/>
            <person name="Stroehlein A.J."/>
            <person name="Kinkar L."/>
            <person name="Wang T."/>
            <person name="Sohn W.M."/>
            <person name="Chang B.C.H."/>
            <person name="Kaur P."/>
            <person name="Weisz D."/>
            <person name="Dudchenko O."/>
            <person name="Aiden E.L."/>
            <person name="Korhonen P.K."/>
            <person name="Gasser R.B."/>
        </authorList>
    </citation>
    <scope>NUCLEOTIDE SEQUENCE [LARGE SCALE GENOMIC DNA]</scope>
    <source>
        <strain evidence="1">Cs-k2</strain>
    </source>
</reference>
<evidence type="ECO:0000313" key="2">
    <source>
        <dbReference type="Proteomes" id="UP000286415"/>
    </source>
</evidence>
<gene>
    <name evidence="1" type="ORF">CSKR_200483</name>
</gene>
<reference evidence="1 2" key="1">
    <citation type="journal article" date="2018" name="Biotechnol. Adv.">
        <title>Improved genomic resources and new bioinformatic workflow for the carcinogenic parasite Clonorchis sinensis: Biotechnological implications.</title>
        <authorList>
            <person name="Wang D."/>
            <person name="Korhonen P.K."/>
            <person name="Gasser R.B."/>
            <person name="Young N.D."/>
        </authorList>
    </citation>
    <scope>NUCLEOTIDE SEQUENCE [LARGE SCALE GENOMIC DNA]</scope>
    <source>
        <strain evidence="1">Cs-k2</strain>
    </source>
</reference>
<dbReference type="OrthoDB" id="6254141at2759"/>
<evidence type="ECO:0000313" key="1">
    <source>
        <dbReference type="EMBL" id="KAG5447342.1"/>
    </source>
</evidence>
<dbReference type="Proteomes" id="UP000286415">
    <property type="component" value="Unassembled WGS sequence"/>
</dbReference>
<accession>A0A8T1MEN2</accession>
<dbReference type="AlphaFoldDB" id="A0A8T1MEN2"/>
<proteinExistence type="predicted"/>
<dbReference type="EMBL" id="NIRI02000042">
    <property type="protein sequence ID" value="KAG5447342.1"/>
    <property type="molecule type" value="Genomic_DNA"/>
</dbReference>
<name>A0A8T1MEN2_CLOSI</name>
<keyword evidence="2" id="KW-1185">Reference proteome</keyword>
<protein>
    <submittedName>
        <fullName evidence="1">Uncharacterized protein</fullName>
    </submittedName>
</protein>
<sequence>MVQSRNLPIKGCHVVLTRRETGSLSVPSVSAGGSNRLAGSRKMSLRRIRAQRRVLVLLRRFRRKMCLTHRRQIKMDRNQATGCYVRVERLRSVPVEDAQMCTKPCSIVCEVPESRFIQLMNMGSLSIPLPSLPLSLSEYISPPPSRIEDQFEFLYRFSSDRSR</sequence>